<dbReference type="GO" id="GO:0005634">
    <property type="term" value="C:nucleus"/>
    <property type="evidence" value="ECO:0007669"/>
    <property type="project" value="UniProtKB-SubCell"/>
</dbReference>
<dbReference type="InterPro" id="IPR050200">
    <property type="entry name" value="Nuclear_hormone_rcpt_NR3"/>
</dbReference>
<sequence>MSQQSGGASTSHLTSAHLPNQSVGVIFRRAPVITTPTSWPIPPSDVSSSNPETQNLPFHVTPLYHGSAKPDQSSRMIRSNNVGDAFGLYSLYLHRIAAQQQQHTAIIHSSQNEGPGLAPVSYFPIPDDFRSSYTFLLDAYINAANNTAALPKHFQYGIPTSITPAQASAIDLSPNSRENQRNTSKIHHNATNYVSARSSGAKKCRTGNEPMVHATASQSSSWIAHYREFNRANGHENDSIDNDHNNNMHGINGHSKLEQLSSQCSSSTSTTISPNSSGTINTSPRANWSSPDSQSRIAKPSPDEEGSLTDEDPLLCAICRDKSSGLHYGIYTCEGCKGFFKRTVQNKRVYTCVGAASGGNPAGSCPMSKEQRNRCQFCRFQKCLQQGMVLEAVREDRMPGGRNGSAIYNLYKLKYRKGKRSMSTNSHDLDESMCSTAKVDRTCDVGPSAEIVPETMICQSMDVENGPMCSQNNEMEHSTVSTVPPKEEPSPIDTFSHTPVRKNLIQKLIEIDQLDGLINLRGLKIRGVDQTSAENLTAAQRLSHIGDEIVEHLVEWTKMLPFYNELPVEIHTHLLTQRWAELVLLSTCFFAYCMKNSPGDGQPVSSTTADSSDEVSCVDASVNLRILQTRLSAVMSKDIPLEHVTREAGPLVDKFTNLFYSFCRLRITLEAYVCLKAITILHYTPPNQETEEVGSKSAKMHAGFFRKVSIIQDQFVKALQIHLSQCENGPRLSDILTWLPMLHSASSVLLHSKMFYVPFLICKEPGAISTTPTAISNDSNVNKSTKLKLEEQHDETDTEDYEKASSTAS</sequence>
<evidence type="ECO:0000256" key="11">
    <source>
        <dbReference type="SAM" id="MobiDB-lite"/>
    </source>
</evidence>
<protein>
    <submittedName>
        <fullName evidence="14">Zinc finger, c4 type (Two domains) domain-containing protein</fullName>
    </submittedName>
</protein>
<name>A0AAD4NA04_9BILA</name>
<comment type="similarity">
    <text evidence="10">Belongs to the nuclear hormone receptor family.</text>
</comment>
<proteinExistence type="inferred from homology"/>
<feature type="compositionally biased region" description="Low complexity" evidence="11">
    <location>
        <begin position="261"/>
        <end position="284"/>
    </location>
</feature>
<dbReference type="PROSITE" id="PS00031">
    <property type="entry name" value="NUCLEAR_REC_DBD_1"/>
    <property type="match status" value="1"/>
</dbReference>
<dbReference type="GO" id="GO:0043565">
    <property type="term" value="F:sequence-specific DNA binding"/>
    <property type="evidence" value="ECO:0007669"/>
    <property type="project" value="InterPro"/>
</dbReference>
<keyword evidence="3 10" id="KW-0863">Zinc-finger</keyword>
<dbReference type="Pfam" id="PF00105">
    <property type="entry name" value="zf-C4"/>
    <property type="match status" value="1"/>
</dbReference>
<dbReference type="GO" id="GO:0006357">
    <property type="term" value="P:regulation of transcription by RNA polymerase II"/>
    <property type="evidence" value="ECO:0007669"/>
    <property type="project" value="UniProtKB-ARBA"/>
</dbReference>
<evidence type="ECO:0000259" key="13">
    <source>
        <dbReference type="PROSITE" id="PS51843"/>
    </source>
</evidence>
<dbReference type="AlphaFoldDB" id="A0AAD4NA04"/>
<keyword evidence="2 10" id="KW-0479">Metal-binding</keyword>
<dbReference type="PRINTS" id="PR00398">
    <property type="entry name" value="STRDHORMONER"/>
</dbReference>
<keyword evidence="6 10" id="KW-0238">DNA-binding</keyword>
<evidence type="ECO:0000256" key="1">
    <source>
        <dbReference type="ARBA" id="ARBA00004123"/>
    </source>
</evidence>
<dbReference type="GO" id="GO:0003700">
    <property type="term" value="F:DNA-binding transcription factor activity"/>
    <property type="evidence" value="ECO:0007669"/>
    <property type="project" value="InterPro"/>
</dbReference>
<dbReference type="SMART" id="SM00399">
    <property type="entry name" value="ZnF_C4"/>
    <property type="match status" value="1"/>
</dbReference>
<evidence type="ECO:0000256" key="10">
    <source>
        <dbReference type="RuleBase" id="RU004334"/>
    </source>
</evidence>
<dbReference type="InterPro" id="IPR013088">
    <property type="entry name" value="Znf_NHR/GATA"/>
</dbReference>
<dbReference type="EMBL" id="JAKKPZ010000010">
    <property type="protein sequence ID" value="KAI1716467.1"/>
    <property type="molecule type" value="Genomic_DNA"/>
</dbReference>
<dbReference type="GO" id="GO:0008270">
    <property type="term" value="F:zinc ion binding"/>
    <property type="evidence" value="ECO:0007669"/>
    <property type="project" value="UniProtKB-KW"/>
</dbReference>
<dbReference type="PROSITE" id="PS51030">
    <property type="entry name" value="NUCLEAR_REC_DBD_2"/>
    <property type="match status" value="1"/>
</dbReference>
<evidence type="ECO:0000256" key="5">
    <source>
        <dbReference type="ARBA" id="ARBA00023015"/>
    </source>
</evidence>
<dbReference type="PROSITE" id="PS51843">
    <property type="entry name" value="NR_LBD"/>
    <property type="match status" value="1"/>
</dbReference>
<comment type="subcellular location">
    <subcellularLocation>
        <location evidence="1 10">Nucleus</location>
    </subcellularLocation>
</comment>
<dbReference type="Gene3D" id="1.10.565.10">
    <property type="entry name" value="Retinoid X Receptor"/>
    <property type="match status" value="1"/>
</dbReference>
<evidence type="ECO:0000313" key="15">
    <source>
        <dbReference type="Proteomes" id="UP001201812"/>
    </source>
</evidence>
<dbReference type="Pfam" id="PF00104">
    <property type="entry name" value="Hormone_recep"/>
    <property type="match status" value="1"/>
</dbReference>
<feature type="compositionally biased region" description="Polar residues" evidence="11">
    <location>
        <begin position="772"/>
        <end position="784"/>
    </location>
</feature>
<accession>A0AAD4NA04</accession>
<dbReference type="PRINTS" id="PR00047">
    <property type="entry name" value="STROIDFINGER"/>
</dbReference>
<keyword evidence="5 10" id="KW-0805">Transcription regulation</keyword>
<gene>
    <name evidence="14" type="ORF">DdX_07522</name>
</gene>
<dbReference type="InterPro" id="IPR001723">
    <property type="entry name" value="Nuclear_hrmn_rcpt"/>
</dbReference>
<feature type="region of interest" description="Disordered" evidence="11">
    <location>
        <begin position="772"/>
        <end position="809"/>
    </location>
</feature>
<feature type="compositionally biased region" description="Polar residues" evidence="11">
    <location>
        <begin position="285"/>
        <end position="296"/>
    </location>
</feature>
<dbReference type="SUPFAM" id="SSF57716">
    <property type="entry name" value="Glucocorticoid receptor-like (DNA-binding domain)"/>
    <property type="match status" value="1"/>
</dbReference>
<feature type="region of interest" description="Disordered" evidence="11">
    <location>
        <begin position="194"/>
        <end position="217"/>
    </location>
</feature>
<keyword evidence="8 10" id="KW-0675">Receptor</keyword>
<feature type="domain" description="Nuclear receptor" evidence="12">
    <location>
        <begin position="313"/>
        <end position="395"/>
    </location>
</feature>
<dbReference type="InterPro" id="IPR000536">
    <property type="entry name" value="Nucl_hrmn_rcpt_lig-bd"/>
</dbReference>
<evidence type="ECO:0000256" key="7">
    <source>
        <dbReference type="ARBA" id="ARBA00023163"/>
    </source>
</evidence>
<keyword evidence="4 10" id="KW-0862">Zinc</keyword>
<evidence type="ECO:0000256" key="8">
    <source>
        <dbReference type="ARBA" id="ARBA00023170"/>
    </source>
</evidence>
<reference evidence="14" key="1">
    <citation type="submission" date="2022-01" db="EMBL/GenBank/DDBJ databases">
        <title>Genome Sequence Resource for Two Populations of Ditylenchus destructor, the Migratory Endoparasitic Phytonematode.</title>
        <authorList>
            <person name="Zhang H."/>
            <person name="Lin R."/>
            <person name="Xie B."/>
        </authorList>
    </citation>
    <scope>NUCLEOTIDE SEQUENCE</scope>
    <source>
        <strain evidence="14">BazhouSP</strain>
    </source>
</reference>
<comment type="caution">
    <text evidence="14">The sequence shown here is derived from an EMBL/GenBank/DDBJ whole genome shotgun (WGS) entry which is preliminary data.</text>
</comment>
<keyword evidence="7 10" id="KW-0804">Transcription</keyword>
<dbReference type="Gene3D" id="3.30.50.10">
    <property type="entry name" value="Erythroid Transcription Factor GATA-1, subunit A"/>
    <property type="match status" value="1"/>
</dbReference>
<dbReference type="PANTHER" id="PTHR48092">
    <property type="entry name" value="KNIRPS-RELATED PROTEIN-RELATED"/>
    <property type="match status" value="1"/>
</dbReference>
<evidence type="ECO:0000256" key="4">
    <source>
        <dbReference type="ARBA" id="ARBA00022833"/>
    </source>
</evidence>
<keyword evidence="9 10" id="KW-0539">Nucleus</keyword>
<evidence type="ECO:0000256" key="6">
    <source>
        <dbReference type="ARBA" id="ARBA00023125"/>
    </source>
</evidence>
<feature type="compositionally biased region" description="Basic and acidic residues" evidence="11">
    <location>
        <begin position="233"/>
        <end position="246"/>
    </location>
</feature>
<evidence type="ECO:0000313" key="14">
    <source>
        <dbReference type="EMBL" id="KAI1716467.1"/>
    </source>
</evidence>
<evidence type="ECO:0000259" key="12">
    <source>
        <dbReference type="PROSITE" id="PS51030"/>
    </source>
</evidence>
<evidence type="ECO:0000256" key="9">
    <source>
        <dbReference type="ARBA" id="ARBA00023242"/>
    </source>
</evidence>
<dbReference type="Proteomes" id="UP001201812">
    <property type="component" value="Unassembled WGS sequence"/>
</dbReference>
<dbReference type="FunFam" id="3.30.50.10:FF:000006">
    <property type="entry name" value="Nuclear receptor subfamily 5 group A member"/>
    <property type="match status" value="1"/>
</dbReference>
<evidence type="ECO:0000256" key="2">
    <source>
        <dbReference type="ARBA" id="ARBA00022723"/>
    </source>
</evidence>
<dbReference type="SUPFAM" id="SSF48508">
    <property type="entry name" value="Nuclear receptor ligand-binding domain"/>
    <property type="match status" value="1"/>
</dbReference>
<evidence type="ECO:0000256" key="3">
    <source>
        <dbReference type="ARBA" id="ARBA00022771"/>
    </source>
</evidence>
<dbReference type="InterPro" id="IPR035500">
    <property type="entry name" value="NHR-like_dom_sf"/>
</dbReference>
<organism evidence="14 15">
    <name type="scientific">Ditylenchus destructor</name>
    <dbReference type="NCBI Taxonomy" id="166010"/>
    <lineage>
        <taxon>Eukaryota</taxon>
        <taxon>Metazoa</taxon>
        <taxon>Ecdysozoa</taxon>
        <taxon>Nematoda</taxon>
        <taxon>Chromadorea</taxon>
        <taxon>Rhabditida</taxon>
        <taxon>Tylenchina</taxon>
        <taxon>Tylenchomorpha</taxon>
        <taxon>Sphaerularioidea</taxon>
        <taxon>Anguinidae</taxon>
        <taxon>Anguininae</taxon>
        <taxon>Ditylenchus</taxon>
    </lineage>
</organism>
<keyword evidence="15" id="KW-1185">Reference proteome</keyword>
<dbReference type="SMART" id="SM00430">
    <property type="entry name" value="HOLI"/>
    <property type="match status" value="1"/>
</dbReference>
<dbReference type="InterPro" id="IPR001628">
    <property type="entry name" value="Znf_hrmn_rcpt"/>
</dbReference>
<feature type="region of interest" description="Disordered" evidence="11">
    <location>
        <begin position="233"/>
        <end position="309"/>
    </location>
</feature>
<feature type="domain" description="NR LBD" evidence="13">
    <location>
        <begin position="500"/>
        <end position="775"/>
    </location>
</feature>